<accession>A0A1V8SB34</accession>
<protein>
    <submittedName>
        <fullName evidence="1">Uncharacterized protein</fullName>
    </submittedName>
</protein>
<reference evidence="2" key="1">
    <citation type="submission" date="2017-03" db="EMBL/GenBank/DDBJ databases">
        <title>Genomes of endolithic fungi from Antarctica.</title>
        <authorList>
            <person name="Coleine C."/>
            <person name="Masonjones S."/>
            <person name="Stajich J.E."/>
        </authorList>
    </citation>
    <scope>NUCLEOTIDE SEQUENCE [LARGE SCALE GENOMIC DNA]</scope>
    <source>
        <strain evidence="2">CCFEE 5527</strain>
    </source>
</reference>
<comment type="caution">
    <text evidence="1">The sequence shown here is derived from an EMBL/GenBank/DDBJ whole genome shotgun (WGS) entry which is preliminary data.</text>
</comment>
<keyword evidence="2" id="KW-1185">Reference proteome</keyword>
<gene>
    <name evidence="1" type="ORF">B0A48_17602</name>
</gene>
<evidence type="ECO:0000313" key="2">
    <source>
        <dbReference type="Proteomes" id="UP000192596"/>
    </source>
</evidence>
<dbReference type="AlphaFoldDB" id="A0A1V8SB34"/>
<dbReference type="Proteomes" id="UP000192596">
    <property type="component" value="Unassembled WGS sequence"/>
</dbReference>
<proteinExistence type="predicted"/>
<dbReference type="InParanoid" id="A0A1V8SB34"/>
<name>A0A1V8SB34_9PEZI</name>
<dbReference type="EMBL" id="NAJO01000068">
    <property type="protein sequence ID" value="OQN96346.1"/>
    <property type="molecule type" value="Genomic_DNA"/>
</dbReference>
<evidence type="ECO:0000313" key="1">
    <source>
        <dbReference type="EMBL" id="OQN96346.1"/>
    </source>
</evidence>
<dbReference type="OrthoDB" id="3764736at2759"/>
<organism evidence="1 2">
    <name type="scientific">Cryoendolithus antarcticus</name>
    <dbReference type="NCBI Taxonomy" id="1507870"/>
    <lineage>
        <taxon>Eukaryota</taxon>
        <taxon>Fungi</taxon>
        <taxon>Dikarya</taxon>
        <taxon>Ascomycota</taxon>
        <taxon>Pezizomycotina</taxon>
        <taxon>Dothideomycetes</taxon>
        <taxon>Dothideomycetidae</taxon>
        <taxon>Cladosporiales</taxon>
        <taxon>Cladosporiaceae</taxon>
        <taxon>Cryoendolithus</taxon>
    </lineage>
</organism>
<sequence length="187" mass="22054">MSSTTSPWLSYPEARRQYRAGQLTWDEYIDQLLSRCLADSPHSVDEDNSCAAFEKFDPFICYVKEWTWQYMLKDTSPIQVALMAYCNGTTPELVATFPNLRAENVPQVKSLLLLLTLQERNAEVFHSPLARRDVPWNVSGFGDATYRVDKEKHPEIWDAVEESEFRKQRPWMSLRKRERMERWCPLR</sequence>